<accession>A0A0J7K1B1</accession>
<evidence type="ECO:0000256" key="2">
    <source>
        <dbReference type="ARBA" id="ARBA00022723"/>
    </source>
</evidence>
<dbReference type="OrthoDB" id="6581538at2759"/>
<evidence type="ECO:0000313" key="5">
    <source>
        <dbReference type="Proteomes" id="UP000036403"/>
    </source>
</evidence>
<evidence type="ECO:0000256" key="1">
    <source>
        <dbReference type="ARBA" id="ARBA00001968"/>
    </source>
</evidence>
<dbReference type="EMBL" id="LBMM01017515">
    <property type="protein sequence ID" value="KMQ84059.1"/>
    <property type="molecule type" value="Genomic_DNA"/>
</dbReference>
<dbReference type="GO" id="GO:0046872">
    <property type="term" value="F:metal ion binding"/>
    <property type="evidence" value="ECO:0007669"/>
    <property type="project" value="UniProtKB-KW"/>
</dbReference>
<dbReference type="AlphaFoldDB" id="A0A0J7K1B1"/>
<dbReference type="Proteomes" id="UP000036403">
    <property type="component" value="Unassembled WGS sequence"/>
</dbReference>
<proteinExistence type="predicted"/>
<feature type="domain" description="DDE Tnp4" evidence="3">
    <location>
        <begin position="7"/>
        <end position="48"/>
    </location>
</feature>
<dbReference type="Pfam" id="PF13359">
    <property type="entry name" value="DDE_Tnp_4"/>
    <property type="match status" value="1"/>
</dbReference>
<evidence type="ECO:0000259" key="3">
    <source>
        <dbReference type="Pfam" id="PF13359"/>
    </source>
</evidence>
<dbReference type="PaxDb" id="67767-A0A0J7K1B1"/>
<organism evidence="4 5">
    <name type="scientific">Lasius niger</name>
    <name type="common">Black garden ant</name>
    <dbReference type="NCBI Taxonomy" id="67767"/>
    <lineage>
        <taxon>Eukaryota</taxon>
        <taxon>Metazoa</taxon>
        <taxon>Ecdysozoa</taxon>
        <taxon>Arthropoda</taxon>
        <taxon>Hexapoda</taxon>
        <taxon>Insecta</taxon>
        <taxon>Pterygota</taxon>
        <taxon>Neoptera</taxon>
        <taxon>Endopterygota</taxon>
        <taxon>Hymenoptera</taxon>
        <taxon>Apocrita</taxon>
        <taxon>Aculeata</taxon>
        <taxon>Formicoidea</taxon>
        <taxon>Formicidae</taxon>
        <taxon>Formicinae</taxon>
        <taxon>Lasius</taxon>
        <taxon>Lasius</taxon>
    </lineage>
</organism>
<gene>
    <name evidence="4" type="ORF">RF55_18504</name>
</gene>
<comment type="cofactor">
    <cofactor evidence="1">
        <name>a divalent metal cation</name>
        <dbReference type="ChEBI" id="CHEBI:60240"/>
    </cofactor>
</comment>
<comment type="caution">
    <text evidence="4">The sequence shown here is derived from an EMBL/GenBank/DDBJ whole genome shotgun (WGS) entry which is preliminary data.</text>
</comment>
<protein>
    <submittedName>
        <fullName evidence="4">Nuclease harbi1</fullName>
    </submittedName>
</protein>
<keyword evidence="2" id="KW-0479">Metal-binding</keyword>
<keyword evidence="5" id="KW-1185">Reference proteome</keyword>
<reference evidence="4 5" key="1">
    <citation type="submission" date="2015-04" db="EMBL/GenBank/DDBJ databases">
        <title>Lasius niger genome sequencing.</title>
        <authorList>
            <person name="Konorov E.A."/>
            <person name="Nikitin M.A."/>
            <person name="Kirill M.V."/>
            <person name="Chang P."/>
        </authorList>
    </citation>
    <scope>NUCLEOTIDE SEQUENCE [LARGE SCALE GENOMIC DNA]</scope>
    <source>
        <tissue evidence="4">Whole</tissue>
    </source>
</reference>
<sequence length="84" mass="9617">MKTYAKSCVERLFGVWKAVFRCLSEQRRLMSEPDIAGKIVNACAVLHNMRIAHRLQDVEVDEEEILHHISRNDRAVGQNEALLG</sequence>
<name>A0A0J7K1B1_LASNI</name>
<dbReference type="InterPro" id="IPR027806">
    <property type="entry name" value="HARBI1_dom"/>
</dbReference>
<evidence type="ECO:0000313" key="4">
    <source>
        <dbReference type="EMBL" id="KMQ84059.1"/>
    </source>
</evidence>